<dbReference type="PANTHER" id="PTHR43684:SF1">
    <property type="entry name" value="ENOYL-COA DELTA ISOMERASE 2"/>
    <property type="match status" value="1"/>
</dbReference>
<accession>A0A5P1REV7</accession>
<dbReference type="CDD" id="cd06558">
    <property type="entry name" value="crotonase-like"/>
    <property type="match status" value="1"/>
</dbReference>
<proteinExistence type="predicted"/>
<keyword evidence="2" id="KW-0576">Peroxisome</keyword>
<dbReference type="AlphaFoldDB" id="A0A5P1REV7"/>
<sequence length="278" mass="29860">MSKQRSSTLKSAVNICLNPLGEPNKVTYELITQSKDAAVLTVSINRPDKKNALTLAMYQALIDALILAEKDAEIRAVVLSGTGQCFSSGNDILDFMAAAADSDKAALPLKFLQTISTFSKPVVAAVCGDAVGIGTSMLLHCDLVFATQEARFQLPFARLGLVPEGGTSLLLPQQLGHRLAFELLVMGNPISGTRAAELGLINQVAESPLQSALTAAHQLGKMAPLAVVKSKQMMKQHQQDLLQKVLVDEVDNFKKQLASDEAKEAFTAFIEKRPPVFN</sequence>
<dbReference type="Gene3D" id="3.90.226.10">
    <property type="entry name" value="2-enoyl-CoA Hydratase, Chain A, domain 1"/>
    <property type="match status" value="1"/>
</dbReference>
<keyword evidence="3" id="KW-0413">Isomerase</keyword>
<dbReference type="InterPro" id="IPR051053">
    <property type="entry name" value="ECH/Chromodomain_protein"/>
</dbReference>
<dbReference type="OrthoDB" id="9797151at2"/>
<dbReference type="Proteomes" id="UP000324760">
    <property type="component" value="Chromosome"/>
</dbReference>
<reference evidence="4 5" key="1">
    <citation type="journal article" date="2019" name="Biochem. Eng. J.">
        <title>Metabolic engineering of the marine bacteria Neptunomonas concharum for the production of acetoin and meso-2,3-butanediol from acetate.</title>
        <authorList>
            <person name="Li W."/>
            <person name="Pu N."/>
            <person name="Liu C.-X."/>
            <person name="Yuan Q.-P."/>
            <person name="Li Z.-J."/>
        </authorList>
    </citation>
    <scope>NUCLEOTIDE SEQUENCE [LARGE SCALE GENOMIC DNA]</scope>
    <source>
        <strain evidence="4 5">JCM17730</strain>
    </source>
</reference>
<dbReference type="EMBL" id="CP043869">
    <property type="protein sequence ID" value="QEQ97795.1"/>
    <property type="molecule type" value="Genomic_DNA"/>
</dbReference>
<evidence type="ECO:0000313" key="4">
    <source>
        <dbReference type="EMBL" id="QEQ97795.1"/>
    </source>
</evidence>
<dbReference type="Pfam" id="PF00378">
    <property type="entry name" value="ECH_1"/>
    <property type="match status" value="1"/>
</dbReference>
<gene>
    <name evidence="4" type="ORF">F0U83_14290</name>
</gene>
<evidence type="ECO:0000256" key="1">
    <source>
        <dbReference type="ARBA" id="ARBA00004275"/>
    </source>
</evidence>
<comment type="subcellular location">
    <subcellularLocation>
        <location evidence="1">Peroxisome</location>
    </subcellularLocation>
</comment>
<dbReference type="InterPro" id="IPR029045">
    <property type="entry name" value="ClpP/crotonase-like_dom_sf"/>
</dbReference>
<evidence type="ECO:0000256" key="2">
    <source>
        <dbReference type="ARBA" id="ARBA00023140"/>
    </source>
</evidence>
<evidence type="ECO:0000256" key="3">
    <source>
        <dbReference type="ARBA" id="ARBA00023235"/>
    </source>
</evidence>
<name>A0A5P1REV7_9GAMM</name>
<dbReference type="SUPFAM" id="SSF52096">
    <property type="entry name" value="ClpP/crotonase"/>
    <property type="match status" value="1"/>
</dbReference>
<organism evidence="4 5">
    <name type="scientific">Neptunomonas concharum</name>
    <dbReference type="NCBI Taxonomy" id="1031538"/>
    <lineage>
        <taxon>Bacteria</taxon>
        <taxon>Pseudomonadati</taxon>
        <taxon>Pseudomonadota</taxon>
        <taxon>Gammaproteobacteria</taxon>
        <taxon>Oceanospirillales</taxon>
        <taxon>Oceanospirillaceae</taxon>
        <taxon>Neptunomonas</taxon>
    </lineage>
</organism>
<keyword evidence="5" id="KW-1185">Reference proteome</keyword>
<protein>
    <submittedName>
        <fullName evidence="4">Enoyl-CoA hydratase</fullName>
    </submittedName>
</protein>
<dbReference type="PANTHER" id="PTHR43684">
    <property type="match status" value="1"/>
</dbReference>
<dbReference type="KEGG" id="ncu:F0U83_14290"/>
<dbReference type="GO" id="GO:0004165">
    <property type="term" value="F:delta(3)-delta(2)-enoyl-CoA isomerase activity"/>
    <property type="evidence" value="ECO:0007669"/>
    <property type="project" value="UniProtKB-ARBA"/>
</dbReference>
<dbReference type="InterPro" id="IPR001753">
    <property type="entry name" value="Enoyl-CoA_hydra/iso"/>
</dbReference>
<evidence type="ECO:0000313" key="5">
    <source>
        <dbReference type="Proteomes" id="UP000324760"/>
    </source>
</evidence>